<reference evidence="1" key="1">
    <citation type="journal article" date="2015" name="Nature">
        <title>Complex archaea that bridge the gap between prokaryotes and eukaryotes.</title>
        <authorList>
            <person name="Spang A."/>
            <person name="Saw J.H."/>
            <person name="Jorgensen S.L."/>
            <person name="Zaremba-Niedzwiedzka K."/>
            <person name="Martijn J."/>
            <person name="Lind A.E."/>
            <person name="van Eijk R."/>
            <person name="Schleper C."/>
            <person name="Guy L."/>
            <person name="Ettema T.J."/>
        </authorList>
    </citation>
    <scope>NUCLEOTIDE SEQUENCE</scope>
</reference>
<sequence>MKKAWAHRLALGTVQFGLDYGISNRTGRVPPHGVAKILDEASAAGG</sequence>
<proteinExistence type="predicted"/>
<dbReference type="AlphaFoldDB" id="A0A0F9F3D9"/>
<accession>A0A0F9F3D9</accession>
<protein>
    <submittedName>
        <fullName evidence="1">Uncharacterized protein</fullName>
    </submittedName>
</protein>
<gene>
    <name evidence="1" type="ORF">LCGC14_2001520</name>
</gene>
<name>A0A0F9F3D9_9ZZZZ</name>
<dbReference type="EMBL" id="LAZR01022761">
    <property type="protein sequence ID" value="KKL80763.1"/>
    <property type="molecule type" value="Genomic_DNA"/>
</dbReference>
<evidence type="ECO:0000313" key="1">
    <source>
        <dbReference type="EMBL" id="KKL80763.1"/>
    </source>
</evidence>
<comment type="caution">
    <text evidence="1">The sequence shown here is derived from an EMBL/GenBank/DDBJ whole genome shotgun (WGS) entry which is preliminary data.</text>
</comment>
<organism evidence="1">
    <name type="scientific">marine sediment metagenome</name>
    <dbReference type="NCBI Taxonomy" id="412755"/>
    <lineage>
        <taxon>unclassified sequences</taxon>
        <taxon>metagenomes</taxon>
        <taxon>ecological metagenomes</taxon>
    </lineage>
</organism>
<feature type="non-terminal residue" evidence="1">
    <location>
        <position position="46"/>
    </location>
</feature>